<keyword evidence="3" id="KW-1185">Reference proteome</keyword>
<comment type="caution">
    <text evidence="2">The sequence shown here is derived from an EMBL/GenBank/DDBJ whole genome shotgun (WGS) entry which is preliminary data.</text>
</comment>
<reference evidence="2 3" key="1">
    <citation type="journal article" date="2023" name="Sci. Data">
        <title>Genome assembly of the Korean intertidal mud-creeper Batillaria attramentaria.</title>
        <authorList>
            <person name="Patra A.K."/>
            <person name="Ho P.T."/>
            <person name="Jun S."/>
            <person name="Lee S.J."/>
            <person name="Kim Y."/>
            <person name="Won Y.J."/>
        </authorList>
    </citation>
    <scope>NUCLEOTIDE SEQUENCE [LARGE SCALE GENOMIC DNA]</scope>
    <source>
        <strain evidence="2">Wonlab-2016</strain>
    </source>
</reference>
<evidence type="ECO:0000256" key="1">
    <source>
        <dbReference type="SAM" id="MobiDB-lite"/>
    </source>
</evidence>
<protein>
    <submittedName>
        <fullName evidence="2">Uncharacterized protein</fullName>
    </submittedName>
</protein>
<feature type="compositionally biased region" description="Gly residues" evidence="1">
    <location>
        <begin position="72"/>
        <end position="83"/>
    </location>
</feature>
<evidence type="ECO:0000313" key="2">
    <source>
        <dbReference type="EMBL" id="KAK7476357.1"/>
    </source>
</evidence>
<dbReference type="AlphaFoldDB" id="A0ABD0JPF4"/>
<feature type="compositionally biased region" description="Polar residues" evidence="1">
    <location>
        <begin position="42"/>
        <end position="59"/>
    </location>
</feature>
<name>A0ABD0JPF4_9CAEN</name>
<organism evidence="2 3">
    <name type="scientific">Batillaria attramentaria</name>
    <dbReference type="NCBI Taxonomy" id="370345"/>
    <lineage>
        <taxon>Eukaryota</taxon>
        <taxon>Metazoa</taxon>
        <taxon>Spiralia</taxon>
        <taxon>Lophotrochozoa</taxon>
        <taxon>Mollusca</taxon>
        <taxon>Gastropoda</taxon>
        <taxon>Caenogastropoda</taxon>
        <taxon>Sorbeoconcha</taxon>
        <taxon>Cerithioidea</taxon>
        <taxon>Batillariidae</taxon>
        <taxon>Batillaria</taxon>
    </lineage>
</organism>
<accession>A0ABD0JPF4</accession>
<feature type="region of interest" description="Disordered" evidence="1">
    <location>
        <begin position="42"/>
        <end position="92"/>
    </location>
</feature>
<dbReference type="Proteomes" id="UP001519460">
    <property type="component" value="Unassembled WGS sequence"/>
</dbReference>
<evidence type="ECO:0000313" key="3">
    <source>
        <dbReference type="Proteomes" id="UP001519460"/>
    </source>
</evidence>
<dbReference type="EMBL" id="JACVVK020000378">
    <property type="protein sequence ID" value="KAK7476357.1"/>
    <property type="molecule type" value="Genomic_DNA"/>
</dbReference>
<gene>
    <name evidence="2" type="ORF">BaRGS_00032416</name>
</gene>
<sequence>MNSEAEYTLCNLDTHSYANAFSSGQDLSNTIFATPPHHPGYQSLNHATTSPHRSLDTGQSGHGYHLHYSGTHGDGSLGNGGEIPLGTAPQQLGGYPLNTTALRAATRHHATTSPYGHLPDLSLSSASDCYLNGNTANANINVAHNGQGMCMDISPGVRAPYPGCPPDGVRGAPTPTSGYLPTAATSPIKSEMCGNGGVGTQSLHNKPFRWMTIKRNAAKPGKESLFCLSAHFCRISRRYSPVRPGVLL</sequence>
<proteinExistence type="predicted"/>